<dbReference type="InterPro" id="IPR007120">
    <property type="entry name" value="DNA-dir_RNAP_su2_dom"/>
</dbReference>
<dbReference type="Gene3D" id="6.10.140.1670">
    <property type="match status" value="1"/>
</dbReference>
<feature type="domain" description="DNA-directed RNA polymerase subunit 2 hybrid-binding" evidence="9">
    <location>
        <begin position="723"/>
        <end position="1280"/>
    </location>
</feature>
<dbReference type="NCBIfam" id="TIGR02013">
    <property type="entry name" value="rpoB"/>
    <property type="match status" value="1"/>
</dbReference>
<evidence type="ECO:0000256" key="8">
    <source>
        <dbReference type="RuleBase" id="RU363031"/>
    </source>
</evidence>
<dbReference type="SUPFAM" id="SSF64484">
    <property type="entry name" value="beta and beta-prime subunits of DNA dependent RNA-polymerase"/>
    <property type="match status" value="1"/>
</dbReference>
<dbReference type="Pfam" id="PF04565">
    <property type="entry name" value="RNA_pol_Rpb2_3"/>
    <property type="match status" value="1"/>
</dbReference>
<name>A0ABV3UAB2_9GAMM</name>
<accession>A0ABV3UAB2</accession>
<feature type="domain" description="RNA polymerase beta subunit protrusion" evidence="12">
    <location>
        <begin position="27"/>
        <end position="505"/>
    </location>
</feature>
<dbReference type="GO" id="GO:0003899">
    <property type="term" value="F:DNA-directed RNA polymerase activity"/>
    <property type="evidence" value="ECO:0007669"/>
    <property type="project" value="UniProtKB-EC"/>
</dbReference>
<evidence type="ECO:0000259" key="11">
    <source>
        <dbReference type="Pfam" id="PF04561"/>
    </source>
</evidence>
<evidence type="ECO:0000259" key="13">
    <source>
        <dbReference type="Pfam" id="PF04565"/>
    </source>
</evidence>
<dbReference type="Proteomes" id="UP001557485">
    <property type="component" value="Unassembled WGS sequence"/>
</dbReference>
<organism evidence="15 16">
    <name type="scientific">Zhongshania guokunii</name>
    <dbReference type="NCBI Taxonomy" id="641783"/>
    <lineage>
        <taxon>Bacteria</taxon>
        <taxon>Pseudomonadati</taxon>
        <taxon>Pseudomonadota</taxon>
        <taxon>Gammaproteobacteria</taxon>
        <taxon>Cellvibrionales</taxon>
        <taxon>Spongiibacteraceae</taxon>
        <taxon>Zhongshania</taxon>
    </lineage>
</organism>
<dbReference type="EMBL" id="JBFRYA010000023">
    <property type="protein sequence ID" value="MEX1670836.1"/>
    <property type="molecule type" value="Genomic_DNA"/>
</dbReference>
<feature type="domain" description="RNA polymerase Rpb2" evidence="11">
    <location>
        <begin position="352"/>
        <end position="460"/>
    </location>
</feature>
<evidence type="ECO:0000259" key="12">
    <source>
        <dbReference type="Pfam" id="PF04563"/>
    </source>
</evidence>
<comment type="subunit">
    <text evidence="6 8">The RNAP catalytic core consists of 2 alpha, 1 beta, 1 beta' and 1 omega subunit. When a sigma factor is associated with the core the holoenzyme is formed, which can initiate transcription.</text>
</comment>
<comment type="catalytic activity">
    <reaction evidence="5 6 8">
        <text>RNA(n) + a ribonucleoside 5'-triphosphate = RNA(n+1) + diphosphate</text>
        <dbReference type="Rhea" id="RHEA:21248"/>
        <dbReference type="Rhea" id="RHEA-COMP:14527"/>
        <dbReference type="Rhea" id="RHEA-COMP:17342"/>
        <dbReference type="ChEBI" id="CHEBI:33019"/>
        <dbReference type="ChEBI" id="CHEBI:61557"/>
        <dbReference type="ChEBI" id="CHEBI:140395"/>
        <dbReference type="EC" id="2.7.7.6"/>
    </reaction>
</comment>
<dbReference type="CDD" id="cd00653">
    <property type="entry name" value="RNA_pol_B_RPB2"/>
    <property type="match status" value="1"/>
</dbReference>
<proteinExistence type="inferred from homology"/>
<dbReference type="InterPro" id="IPR007642">
    <property type="entry name" value="RNA_pol_Rpb2_2"/>
</dbReference>
<dbReference type="GO" id="GO:0000428">
    <property type="term" value="C:DNA-directed RNA polymerase complex"/>
    <property type="evidence" value="ECO:0007669"/>
    <property type="project" value="UniProtKB-KW"/>
</dbReference>
<evidence type="ECO:0000313" key="16">
    <source>
        <dbReference type="Proteomes" id="UP001557485"/>
    </source>
</evidence>
<dbReference type="InterPro" id="IPR019462">
    <property type="entry name" value="DNA-dir_RNA_pol_bsu_external_1"/>
</dbReference>
<feature type="domain" description="RNA polymerase Rpb2" evidence="13">
    <location>
        <begin position="519"/>
        <end position="586"/>
    </location>
</feature>
<dbReference type="InterPro" id="IPR007644">
    <property type="entry name" value="RNA_pol_bsu_protrusion"/>
</dbReference>
<dbReference type="InterPro" id="IPR037034">
    <property type="entry name" value="RNA_pol_Rpb2_2_sf"/>
</dbReference>
<dbReference type="InterPro" id="IPR014724">
    <property type="entry name" value="RNA_pol_RPB2_OB-fold"/>
</dbReference>
<dbReference type="Gene3D" id="2.40.50.100">
    <property type="match status" value="1"/>
</dbReference>
<keyword evidence="4 6" id="KW-0804">Transcription</keyword>
<evidence type="ECO:0000259" key="9">
    <source>
        <dbReference type="Pfam" id="PF00562"/>
    </source>
</evidence>
<dbReference type="InterPro" id="IPR010243">
    <property type="entry name" value="RNA_pol_bsu_bac"/>
</dbReference>
<dbReference type="EC" id="2.7.7.6" evidence="6 8"/>
<protein>
    <recommendedName>
        <fullName evidence="6 8">DNA-directed RNA polymerase subunit beta</fullName>
        <shortName evidence="6">RNAP subunit beta</shortName>
        <ecNumber evidence="6 8">2.7.7.6</ecNumber>
    </recommendedName>
    <alternativeName>
        <fullName evidence="6">RNA polymerase subunit beta</fullName>
    </alternativeName>
    <alternativeName>
        <fullName evidence="6">Transcriptase subunit beta</fullName>
    </alternativeName>
</protein>
<dbReference type="PANTHER" id="PTHR20856">
    <property type="entry name" value="DNA-DIRECTED RNA POLYMERASE I SUBUNIT 2"/>
    <property type="match status" value="1"/>
</dbReference>
<comment type="function">
    <text evidence="6 8">DNA-dependent RNA polymerase catalyzes the transcription of DNA into RNA using the four ribonucleoside triphosphates as substrates.</text>
</comment>
<dbReference type="Pfam" id="PF04563">
    <property type="entry name" value="RNA_pol_Rpb2_1"/>
    <property type="match status" value="1"/>
</dbReference>
<dbReference type="Gene3D" id="2.40.270.10">
    <property type="entry name" value="DNA-directed RNA polymerase, subunit 2, domain 6"/>
    <property type="match status" value="1"/>
</dbReference>
<dbReference type="Gene3D" id="3.90.1800.10">
    <property type="entry name" value="RNA polymerase alpha subunit dimerisation domain"/>
    <property type="match status" value="1"/>
</dbReference>
<dbReference type="InterPro" id="IPR042107">
    <property type="entry name" value="DNA-dir_RNA_pol_bsu_ext_1_sf"/>
</dbReference>
<dbReference type="InterPro" id="IPR007641">
    <property type="entry name" value="RNA_pol_Rpb2_7"/>
</dbReference>
<keyword evidence="3 6" id="KW-0548">Nucleotidyltransferase</keyword>
<keyword evidence="16" id="KW-1185">Reference proteome</keyword>
<dbReference type="InterPro" id="IPR007645">
    <property type="entry name" value="RNA_pol_Rpb2_3"/>
</dbReference>
<evidence type="ECO:0000259" key="10">
    <source>
        <dbReference type="Pfam" id="PF04560"/>
    </source>
</evidence>
<evidence type="ECO:0000256" key="7">
    <source>
        <dbReference type="RuleBase" id="RU000434"/>
    </source>
</evidence>
<dbReference type="Pfam" id="PF04561">
    <property type="entry name" value="RNA_pol_Rpb2_2"/>
    <property type="match status" value="2"/>
</dbReference>
<comment type="similarity">
    <text evidence="6 7">Belongs to the RNA polymerase beta chain family.</text>
</comment>
<dbReference type="Pfam" id="PF10385">
    <property type="entry name" value="RNA_pol_Rpb2_45"/>
    <property type="match status" value="1"/>
</dbReference>
<dbReference type="InterPro" id="IPR037033">
    <property type="entry name" value="DNA-dir_RNAP_su2_hyb_sf"/>
</dbReference>
<dbReference type="NCBIfam" id="NF001616">
    <property type="entry name" value="PRK00405.1"/>
    <property type="match status" value="1"/>
</dbReference>
<sequence length="1358" mass="150844">MAYSYTEKKRIRKDFGKMPHVMDVPYLLAIQLDSYKKFTQQGVPAGERGEYGLHAAFKSIFPIVSYSGNAALEYVDYVLGVPAFDVNECQLRGVTYSVPLRVKVRLIIYDRESANKSIKDIKEQEVYMGEIPLMTENGTFVINGTERVIVSQLHRSPGVFFDHDRGKTHSSGKLLYSARIIPYRGSWLDFEFDPKDMVFVRIDRRRKLPATILLRSLGMTAEEILDLFYDVNTFKVAKKGGFTIELIAERLRGEVATFDICAKNGEVIVETGRRITARHIRQIEKAELRELEVPVEYLVGRALAKDIVDKKTGEVLFPCNALITAEILTALEEAGVTEIDTLYTNELDCGPYVSDTLRADPTNTQLEALVEIYRMMRPGEPPTKESAENLFQNLFFSPERYDLSTVGRMKFNRRVGREEILGSGTLDQSDIIAVMKMLVGIRNGKGIVDDIDHLGNRRIRSVGEMAENQFRVGLVRVERAVKERLSMAESEGLMPQDLINAKPVAAAVKEFFGSSQLSQFMDQNNPLSEITHKRRVSALGPGGLTRERAGFEVRDVHPTHYGRVCPIETPEGPNIGLINSLATYARTNEYGFLESPYRKVKDGKVSDDIEYLSAINEAEEVIAQASAVMNEKGELTDEMVAVRHMNEFTVMPPEKVTYMDVSPKQVVSVAASLIPFLEHDDANRALMGSNMQRQAVPTLKADKPLVGTGFERYVASDSGVCVVARRGGVIDSVDSSRIVVRVNNDEVQSGQPPVDIYNLTKYTRSNQNTCINQRPIVSEGHDVVRGDILADGPSVDMGELALGQNMRIAFMPWNGYNFEDSILVSERVVKEDRFTTIHIQELTCIARDTKLGSEEISADIPNVGEGALANLDESGIVYIGAEVGPGDILVGKVTPKGETQLTPEEKLLRAIFGEKASDVKDTSLRVPTSTKGTVIDVQVFTRDGLEKDKRALEIEKMQLDQFRKDLNEEYRIVEEATFARLSTALDGQAILSGPGMKKGDVLSAAGLAEVKKDDWFKLRLSDEALNAALEDADKQLVAHRKTLEERFEDKRRKLTTGDDLAPGVLKIVKVYLAIKRRIQPGDKMAGRHGNKGVISVIMPVEDMPFDENGEPVDIVLNPLGVPSRMNVGQVLETHLGLAAKGLGSKIDAMIREQRQIADVRKFLGEIYNDGAGRHEDLDSFSDEAIMDLAKNLRGGVPMATQVFDGANEAEIKSLLRLAGLPDSGQLKLCDGRTGLEFDRPVTVGYMYMLKLNHLVDDKMHARSTGSYSLVTQQPLGGKAQFGGQRFGEMEVWALEAYGAAYTLQEMLTVKSDDVNGRTKMYKNIVDGDQSMEPGMPESFNVLVKEIRSLGINIELDTE</sequence>
<evidence type="ECO:0000256" key="6">
    <source>
        <dbReference type="HAMAP-Rule" id="MF_01321"/>
    </source>
</evidence>
<evidence type="ECO:0000256" key="3">
    <source>
        <dbReference type="ARBA" id="ARBA00022695"/>
    </source>
</evidence>
<gene>
    <name evidence="6 15" type="primary">rpoB</name>
    <name evidence="15" type="ORF">AB4876_18145</name>
</gene>
<evidence type="ECO:0000256" key="1">
    <source>
        <dbReference type="ARBA" id="ARBA00022478"/>
    </source>
</evidence>
<dbReference type="Gene3D" id="3.90.1110.10">
    <property type="entry name" value="RNA polymerase Rpb2, domain 2"/>
    <property type="match status" value="1"/>
</dbReference>
<keyword evidence="2 6" id="KW-0808">Transferase</keyword>
<evidence type="ECO:0000256" key="5">
    <source>
        <dbReference type="ARBA" id="ARBA00048552"/>
    </source>
</evidence>
<reference evidence="15 16" key="1">
    <citation type="journal article" date="2011" name="Int. J. Syst. Evol. Microbiol.">
        <title>Zhongshania antarctica gen. nov., sp. nov. and Zhongshania guokunii sp. nov., gammaproteobacteria respectively isolated from coastal attached (fast) ice and surface seawater of the Antarctic.</title>
        <authorList>
            <person name="Li H.J."/>
            <person name="Zhang X.Y."/>
            <person name="Chen C.X."/>
            <person name="Zhang Y.J."/>
            <person name="Gao Z.M."/>
            <person name="Yu Y."/>
            <person name="Chen X.L."/>
            <person name="Chen B."/>
            <person name="Zhang Y.Z."/>
        </authorList>
    </citation>
    <scope>NUCLEOTIDE SEQUENCE [LARGE SCALE GENOMIC DNA]</scope>
    <source>
        <strain evidence="15 16">ZS6-22T</strain>
    </source>
</reference>
<comment type="caution">
    <text evidence="15">The sequence shown here is derived from an EMBL/GenBank/DDBJ whole genome shotgun (WGS) entry which is preliminary data.</text>
</comment>
<dbReference type="Pfam" id="PF04560">
    <property type="entry name" value="RNA_pol_Rpb2_7"/>
    <property type="match status" value="1"/>
</dbReference>
<dbReference type="Gene3D" id="2.30.150.10">
    <property type="entry name" value="DNA-directed RNA polymerase, beta subunit, external 1 domain"/>
    <property type="match status" value="1"/>
</dbReference>
<keyword evidence="1 6" id="KW-0240">DNA-directed RNA polymerase</keyword>
<dbReference type="PROSITE" id="PS01166">
    <property type="entry name" value="RNA_POL_BETA"/>
    <property type="match status" value="1"/>
</dbReference>
<evidence type="ECO:0000256" key="4">
    <source>
        <dbReference type="ARBA" id="ARBA00023163"/>
    </source>
</evidence>
<evidence type="ECO:0000313" key="15">
    <source>
        <dbReference type="EMBL" id="MEX1670836.1"/>
    </source>
</evidence>
<dbReference type="InterPro" id="IPR007121">
    <property type="entry name" value="RNA_pol_bsu_CS"/>
</dbReference>
<dbReference type="InterPro" id="IPR015712">
    <property type="entry name" value="DNA-dir_RNA_pol_su2"/>
</dbReference>
<evidence type="ECO:0000259" key="14">
    <source>
        <dbReference type="Pfam" id="PF10385"/>
    </source>
</evidence>
<feature type="domain" description="RNA polymerase Rpb2" evidence="11">
    <location>
        <begin position="155"/>
        <end position="236"/>
    </location>
</feature>
<dbReference type="RefSeq" id="WP_368383131.1">
    <property type="nucleotide sequence ID" value="NZ_JBFRYA010000023.1"/>
</dbReference>
<dbReference type="HAMAP" id="MF_01321">
    <property type="entry name" value="RNApol_bact_RpoB"/>
    <property type="match status" value="1"/>
</dbReference>
<evidence type="ECO:0000256" key="2">
    <source>
        <dbReference type="ARBA" id="ARBA00022679"/>
    </source>
</evidence>
<feature type="domain" description="RNA polymerase Rpb2" evidence="10">
    <location>
        <begin position="1282"/>
        <end position="1357"/>
    </location>
</feature>
<dbReference type="Pfam" id="PF00562">
    <property type="entry name" value="RNA_pol_Rpb2_6"/>
    <property type="match status" value="1"/>
</dbReference>
<dbReference type="Gene3D" id="3.90.1100.10">
    <property type="match status" value="2"/>
</dbReference>
<feature type="domain" description="DNA-directed RNA polymerase beta subunit external 1" evidence="14">
    <location>
        <begin position="597"/>
        <end position="662"/>
    </location>
</feature>
<dbReference type="Gene3D" id="2.40.50.150">
    <property type="match status" value="1"/>
</dbReference>